<evidence type="ECO:0000313" key="2">
    <source>
        <dbReference type="Proteomes" id="UP000324705"/>
    </source>
</evidence>
<dbReference type="InterPro" id="IPR055280">
    <property type="entry name" value="TIC32"/>
</dbReference>
<dbReference type="Proteomes" id="UP000324705">
    <property type="component" value="Chromosome 4B"/>
</dbReference>
<dbReference type="InterPro" id="IPR002347">
    <property type="entry name" value="SDR_fam"/>
</dbReference>
<evidence type="ECO:0000313" key="1">
    <source>
        <dbReference type="EMBL" id="VAI00527.1"/>
    </source>
</evidence>
<dbReference type="Pfam" id="PF00106">
    <property type="entry name" value="adh_short"/>
    <property type="match status" value="1"/>
</dbReference>
<proteinExistence type="predicted"/>
<dbReference type="PANTHER" id="PTHR48476">
    <property type="entry name" value="SHORT-CHAIN DEHYDROGENASE TIC 32, CHLOROPLASTIC-LIKE"/>
    <property type="match status" value="1"/>
</dbReference>
<accession>A0A9R0ST70</accession>
<dbReference type="PANTHER" id="PTHR48476:SF2">
    <property type="entry name" value="SHORT-CHAIN DEHYDROGENASE_REDUCTASE"/>
    <property type="match status" value="1"/>
</dbReference>
<dbReference type="Gramene" id="TRITD4Bv1G000990.4">
    <property type="protein sequence ID" value="TRITD4Bv1G000990.4"/>
    <property type="gene ID" value="TRITD4Bv1G000990"/>
</dbReference>
<evidence type="ECO:0008006" key="3">
    <source>
        <dbReference type="Google" id="ProtNLM"/>
    </source>
</evidence>
<protein>
    <recommendedName>
        <fullName evidence="3">SDR family NAD(P)-dependent oxidoreductase</fullName>
    </recommendedName>
</protein>
<keyword evidence="2" id="KW-1185">Reference proteome</keyword>
<dbReference type="AlphaFoldDB" id="A0A9R0ST70"/>
<dbReference type="InterPro" id="IPR036291">
    <property type="entry name" value="NAD(P)-bd_dom_sf"/>
</dbReference>
<dbReference type="EMBL" id="LT934118">
    <property type="protein sequence ID" value="VAI00527.1"/>
    <property type="molecule type" value="Genomic_DNA"/>
</dbReference>
<dbReference type="SUPFAM" id="SSF51735">
    <property type="entry name" value="NAD(P)-binding Rossmann-fold domains"/>
    <property type="match status" value="1"/>
</dbReference>
<dbReference type="Gene3D" id="3.40.50.720">
    <property type="entry name" value="NAD(P)-binding Rossmann-like Domain"/>
    <property type="match status" value="1"/>
</dbReference>
<name>A0A9R0ST70_TRITD</name>
<dbReference type="OMA" id="DCAEHRL"/>
<reference evidence="1 2" key="1">
    <citation type="submission" date="2017-09" db="EMBL/GenBank/DDBJ databases">
        <authorList>
            <consortium name="International Durum Wheat Genome Sequencing Consortium (IDWGSC)"/>
            <person name="Milanesi L."/>
        </authorList>
    </citation>
    <scope>NUCLEOTIDE SEQUENCE [LARGE SCALE GENOMIC DNA]</scope>
    <source>
        <strain evidence="2">cv. Svevo</strain>
    </source>
</reference>
<sequence length="115" mass="11692">MLPWIFSRKGASGFSWESTADHVTAGISAAGLTAIVTGASSGIGAETARVLAARGAHVVMAARNLAAAETVRQAVLADTPGASLELMELDLSSLASVRKFAADFAARGLPLNILV</sequence>
<gene>
    <name evidence="1" type="ORF">TRITD_4Bv1G000990</name>
</gene>
<organism evidence="1 2">
    <name type="scientific">Triticum turgidum subsp. durum</name>
    <name type="common">Durum wheat</name>
    <name type="synonym">Triticum durum</name>
    <dbReference type="NCBI Taxonomy" id="4567"/>
    <lineage>
        <taxon>Eukaryota</taxon>
        <taxon>Viridiplantae</taxon>
        <taxon>Streptophyta</taxon>
        <taxon>Embryophyta</taxon>
        <taxon>Tracheophyta</taxon>
        <taxon>Spermatophyta</taxon>
        <taxon>Magnoliopsida</taxon>
        <taxon>Liliopsida</taxon>
        <taxon>Poales</taxon>
        <taxon>Poaceae</taxon>
        <taxon>BOP clade</taxon>
        <taxon>Pooideae</taxon>
        <taxon>Triticodae</taxon>
        <taxon>Triticeae</taxon>
        <taxon>Triticinae</taxon>
        <taxon>Triticum</taxon>
    </lineage>
</organism>